<keyword evidence="3" id="KW-1185">Reference proteome</keyword>
<dbReference type="Pfam" id="PF01590">
    <property type="entry name" value="GAF"/>
    <property type="match status" value="1"/>
</dbReference>
<dbReference type="InterPro" id="IPR003607">
    <property type="entry name" value="HD/PDEase_dom"/>
</dbReference>
<dbReference type="SMART" id="SM00065">
    <property type="entry name" value="GAF"/>
    <property type="match status" value="1"/>
</dbReference>
<dbReference type="RefSeq" id="WP_237262010.1">
    <property type="nucleotide sequence ID" value="NZ_AP024202.1"/>
</dbReference>
<feature type="domain" description="HD-GYP" evidence="1">
    <location>
        <begin position="581"/>
        <end position="783"/>
    </location>
</feature>
<dbReference type="Pfam" id="PF01966">
    <property type="entry name" value="HD"/>
    <property type="match status" value="1"/>
</dbReference>
<protein>
    <recommendedName>
        <fullName evidence="1">HD-GYP domain-containing protein</fullName>
    </recommendedName>
</protein>
<dbReference type="PANTHER" id="PTHR43155:SF2">
    <property type="entry name" value="CYCLIC DI-GMP PHOSPHODIESTERASE PA4108"/>
    <property type="match status" value="1"/>
</dbReference>
<dbReference type="Gene3D" id="3.30.450.40">
    <property type="match status" value="1"/>
</dbReference>
<organism evidence="2 3">
    <name type="scientific">Thiomicrorhabdus immobilis</name>
    <dbReference type="NCBI Taxonomy" id="2791037"/>
    <lineage>
        <taxon>Bacteria</taxon>
        <taxon>Pseudomonadati</taxon>
        <taxon>Pseudomonadota</taxon>
        <taxon>Gammaproteobacteria</taxon>
        <taxon>Thiotrichales</taxon>
        <taxon>Piscirickettsiaceae</taxon>
        <taxon>Thiomicrorhabdus</taxon>
    </lineage>
</organism>
<dbReference type="SUPFAM" id="SSF109604">
    <property type="entry name" value="HD-domain/PDEase-like"/>
    <property type="match status" value="1"/>
</dbReference>
<dbReference type="Pfam" id="PF13487">
    <property type="entry name" value="HD_5"/>
    <property type="match status" value="1"/>
</dbReference>
<dbReference type="CDD" id="cd00077">
    <property type="entry name" value="HDc"/>
    <property type="match status" value="1"/>
</dbReference>
<evidence type="ECO:0000313" key="3">
    <source>
        <dbReference type="Proteomes" id="UP001054820"/>
    </source>
</evidence>
<proteinExistence type="predicted"/>
<dbReference type="InterPro" id="IPR006674">
    <property type="entry name" value="HD_domain"/>
</dbReference>
<dbReference type="Gene3D" id="1.10.3210.10">
    <property type="entry name" value="Hypothetical protein af1432"/>
    <property type="match status" value="2"/>
</dbReference>
<dbReference type="InterPro" id="IPR036866">
    <property type="entry name" value="RibonucZ/Hydroxyglut_hydro"/>
</dbReference>
<evidence type="ECO:0000259" key="1">
    <source>
        <dbReference type="PROSITE" id="PS51832"/>
    </source>
</evidence>
<dbReference type="SMART" id="SM00471">
    <property type="entry name" value="HDc"/>
    <property type="match status" value="1"/>
</dbReference>
<dbReference type="SUPFAM" id="SSF55781">
    <property type="entry name" value="GAF domain-like"/>
    <property type="match status" value="1"/>
</dbReference>
<reference evidence="2" key="1">
    <citation type="journal article" date="2022" name="Arch. Microbiol.">
        <title>Thiomicrorhabdus immobilis sp. nov., a mesophilic sulfur-oxidizing bacterium isolated from sediment of a brackish lake in northern Japan.</title>
        <authorList>
            <person name="Kojima H."/>
            <person name="Mochizuki J."/>
            <person name="Kanda M."/>
            <person name="Watanabe T."/>
            <person name="Fukui M."/>
        </authorList>
    </citation>
    <scope>NUCLEOTIDE SEQUENCE</scope>
    <source>
        <strain evidence="2">Am19</strain>
    </source>
</reference>
<dbReference type="Pfam" id="PF12706">
    <property type="entry name" value="Lactamase_B_2"/>
    <property type="match status" value="1"/>
</dbReference>
<gene>
    <name evidence="2" type="ORF">THMIRHAM_00920</name>
</gene>
<name>A0ABM7MAF7_9GAMM</name>
<dbReference type="InterPro" id="IPR003018">
    <property type="entry name" value="GAF"/>
</dbReference>
<dbReference type="InterPro" id="IPR029016">
    <property type="entry name" value="GAF-like_dom_sf"/>
</dbReference>
<sequence length="794" mass="89204">MIKVLGASGSLDKDKACISFQINETTIIDAGNVMRALGEKSNLIENVFLTHAHFDHLVDLPFLIETHFAKRTNPLKVYALKQTIATLESHIFNDIVWPRFQNIEHPTLKLPLLSFEELAIGEQITCGDSIIKVVDANHTDGACGFIVKQNGIGCLITGDTYLNPAIAQTINQDSTIQSLIIDTSFPSYLEELALASKHLTTTLLQKVLDEIQRPIDVFPYHVKPAYEKDVTTELKQLRFKGNIQNILESGDSFELVDNRTQITHNSMQHSNANAKQLQSLLTTAQALSSETNLDRLLEMILQHAMDFANADAGTLYRLADNKEELVFTVVQNRSLDIHMGGSAQPISWDNLPLYLENGQPNEQMVANYCALNKQVINIDNVYENQNFNFEGTKKFDRSTGYQSHSMLVIPLLNTHQELLGVLQLINKTDSSGKSIAFEADDEQNSAALASQAAISLTNALLIKELETLFESVIGTMTKAFDEKCSFTSGHVRLVAELSQIIAQGISEDQTVYKEVNYTAEELHAINIAALLHDVGKIATPEFIMQKSTKLEKVYDRINAIQDRIEIVKRDLLIQHLKAELGQPVADRVQNSPEYLTKIDELDELFQFIKTTNQGSPYLQDEDLKRIAELSQYRYQVAGETMAVINEDEKINLSIRAGTLNNQERDKIMDHARVSLEILKTLPFPKKYERVVNIAANHHEKLDGSGYPRGLTAKDIRLEDRILILADLYEALSSKDRPYKEPNTLSQIAKILCSMANAGQIDKTLLKFFYESGTYKNFNTYLSPTQLDDIILELN</sequence>
<dbReference type="EMBL" id="AP024202">
    <property type="protein sequence ID" value="BCN92307.1"/>
    <property type="molecule type" value="Genomic_DNA"/>
</dbReference>
<dbReference type="InterPro" id="IPR037522">
    <property type="entry name" value="HD_GYP_dom"/>
</dbReference>
<evidence type="ECO:0000313" key="2">
    <source>
        <dbReference type="EMBL" id="BCN92307.1"/>
    </source>
</evidence>
<dbReference type="PANTHER" id="PTHR43155">
    <property type="entry name" value="CYCLIC DI-GMP PHOSPHODIESTERASE PA4108-RELATED"/>
    <property type="match status" value="1"/>
</dbReference>
<dbReference type="Proteomes" id="UP001054820">
    <property type="component" value="Chromosome"/>
</dbReference>
<dbReference type="SMART" id="SM00849">
    <property type="entry name" value="Lactamase_B"/>
    <property type="match status" value="1"/>
</dbReference>
<dbReference type="PROSITE" id="PS51832">
    <property type="entry name" value="HD_GYP"/>
    <property type="match status" value="1"/>
</dbReference>
<dbReference type="Gene3D" id="3.60.15.10">
    <property type="entry name" value="Ribonuclease Z/Hydroxyacylglutathione hydrolase-like"/>
    <property type="match status" value="1"/>
</dbReference>
<dbReference type="SUPFAM" id="SSF56281">
    <property type="entry name" value="Metallo-hydrolase/oxidoreductase"/>
    <property type="match status" value="1"/>
</dbReference>
<dbReference type="InterPro" id="IPR001279">
    <property type="entry name" value="Metallo-B-lactamas"/>
</dbReference>
<accession>A0ABM7MAF7</accession>